<gene>
    <name evidence="1" type="ORF">ENP13_01285</name>
</gene>
<protein>
    <submittedName>
        <fullName evidence="1">Flagellar protein FlbD</fullName>
    </submittedName>
</protein>
<dbReference type="EMBL" id="DSID01000103">
    <property type="protein sequence ID" value="HEX69865.1"/>
    <property type="molecule type" value="Genomic_DNA"/>
</dbReference>
<accession>A0A7C2WR91</accession>
<dbReference type="InterPro" id="IPR009384">
    <property type="entry name" value="SwrD-like"/>
</dbReference>
<keyword evidence="1" id="KW-0969">Cilium</keyword>
<dbReference type="PANTHER" id="PTHR39185">
    <property type="entry name" value="SWARMING MOTILITY PROTEIN SWRD"/>
    <property type="match status" value="1"/>
</dbReference>
<organism evidence="1">
    <name type="scientific">Thermorudis sp</name>
    <dbReference type="NCBI Taxonomy" id="1969470"/>
    <lineage>
        <taxon>Bacteria</taxon>
        <taxon>Pseudomonadati</taxon>
        <taxon>Thermomicrobiota</taxon>
        <taxon>Thermomicrobia</taxon>
        <taxon>Thermomicrobia incertae sedis</taxon>
        <taxon>Thermorudis</taxon>
    </lineage>
</organism>
<dbReference type="AlphaFoldDB" id="A0A7C2WR91"/>
<dbReference type="Pfam" id="PF06289">
    <property type="entry name" value="FlbD"/>
    <property type="match status" value="1"/>
</dbReference>
<keyword evidence="1" id="KW-0966">Cell projection</keyword>
<dbReference type="PANTHER" id="PTHR39185:SF1">
    <property type="entry name" value="SWARMING MOTILITY PROTEIN SWRD"/>
    <property type="match status" value="1"/>
</dbReference>
<keyword evidence="1" id="KW-0282">Flagellum</keyword>
<comment type="caution">
    <text evidence="1">The sequence shown here is derived from an EMBL/GenBank/DDBJ whole genome shotgun (WGS) entry which is preliminary data.</text>
</comment>
<evidence type="ECO:0000313" key="1">
    <source>
        <dbReference type="EMBL" id="HEX69865.1"/>
    </source>
</evidence>
<proteinExistence type="predicted"/>
<sequence length="76" mass="8549">MIELTRFDGSKFVLNALLIETIEAHPDTVITLTTGKHYVVREPVEHIVARVIAFHSTIHRHCCVQESACREEAAHG</sequence>
<reference evidence="1" key="1">
    <citation type="journal article" date="2020" name="mSystems">
        <title>Genome- and Community-Level Interaction Insights into Carbon Utilization and Element Cycling Functions of Hydrothermarchaeota in Hydrothermal Sediment.</title>
        <authorList>
            <person name="Zhou Z."/>
            <person name="Liu Y."/>
            <person name="Xu W."/>
            <person name="Pan J."/>
            <person name="Luo Z.H."/>
            <person name="Li M."/>
        </authorList>
    </citation>
    <scope>NUCLEOTIDE SEQUENCE [LARGE SCALE GENOMIC DNA]</scope>
    <source>
        <strain evidence="1">SpSt-192</strain>
    </source>
</reference>
<name>A0A7C2WR91_9BACT</name>